<dbReference type="Proteomes" id="UP000249390">
    <property type="component" value="Unassembled WGS sequence"/>
</dbReference>
<organism evidence="2 3">
    <name type="scientific">Cuscuta australis</name>
    <dbReference type="NCBI Taxonomy" id="267555"/>
    <lineage>
        <taxon>Eukaryota</taxon>
        <taxon>Viridiplantae</taxon>
        <taxon>Streptophyta</taxon>
        <taxon>Embryophyta</taxon>
        <taxon>Tracheophyta</taxon>
        <taxon>Spermatophyta</taxon>
        <taxon>Magnoliopsida</taxon>
        <taxon>eudicotyledons</taxon>
        <taxon>Gunneridae</taxon>
        <taxon>Pentapetalae</taxon>
        <taxon>asterids</taxon>
        <taxon>lamiids</taxon>
        <taxon>Solanales</taxon>
        <taxon>Convolvulaceae</taxon>
        <taxon>Cuscuteae</taxon>
        <taxon>Cuscuta</taxon>
        <taxon>Cuscuta subgen. Grammica</taxon>
        <taxon>Cuscuta sect. Cleistogrammica</taxon>
    </lineage>
</organism>
<dbReference type="GO" id="GO:0009733">
    <property type="term" value="P:response to auxin"/>
    <property type="evidence" value="ECO:0007669"/>
    <property type="project" value="InterPro"/>
</dbReference>
<keyword evidence="3" id="KW-1185">Reference proteome</keyword>
<dbReference type="PANTHER" id="PTHR31374">
    <property type="entry name" value="AUXIN-INDUCED PROTEIN-LIKE-RELATED"/>
    <property type="match status" value="1"/>
</dbReference>
<dbReference type="Pfam" id="PF02519">
    <property type="entry name" value="Auxin_inducible"/>
    <property type="match status" value="1"/>
</dbReference>
<evidence type="ECO:0008006" key="4">
    <source>
        <dbReference type="Google" id="ProtNLM"/>
    </source>
</evidence>
<dbReference type="AlphaFoldDB" id="A0A328DU69"/>
<comment type="similarity">
    <text evidence="1">Belongs to the ARG7 family.</text>
</comment>
<evidence type="ECO:0000313" key="3">
    <source>
        <dbReference type="Proteomes" id="UP000249390"/>
    </source>
</evidence>
<name>A0A328DU69_9ASTE</name>
<dbReference type="EMBL" id="NQVE01000097">
    <property type="protein sequence ID" value="RAL48856.1"/>
    <property type="molecule type" value="Genomic_DNA"/>
</dbReference>
<evidence type="ECO:0000256" key="1">
    <source>
        <dbReference type="ARBA" id="ARBA00006974"/>
    </source>
</evidence>
<dbReference type="InterPro" id="IPR003676">
    <property type="entry name" value="SAUR_fam"/>
</dbReference>
<comment type="caution">
    <text evidence="2">The sequence shown here is derived from an EMBL/GenBank/DDBJ whole genome shotgun (WGS) entry which is preliminary data.</text>
</comment>
<evidence type="ECO:0000313" key="2">
    <source>
        <dbReference type="EMBL" id="RAL48856.1"/>
    </source>
</evidence>
<gene>
    <name evidence="2" type="ORF">DM860_001176</name>
</gene>
<dbReference type="PANTHER" id="PTHR31374:SF9">
    <property type="entry name" value="AUXIN-RESPONSIVE FAMILY PROTEIN"/>
    <property type="match status" value="1"/>
</dbReference>
<protein>
    <recommendedName>
        <fullName evidence="4">Auxin-responsive protein</fullName>
    </recommendedName>
</protein>
<reference evidence="2 3" key="1">
    <citation type="submission" date="2018-06" db="EMBL/GenBank/DDBJ databases">
        <title>The Genome of Cuscuta australis (Dodder) Provides Insight into the Evolution of Plant Parasitism.</title>
        <authorList>
            <person name="Liu H."/>
        </authorList>
    </citation>
    <scope>NUCLEOTIDE SEQUENCE [LARGE SCALE GENOMIC DNA]</scope>
    <source>
        <strain evidence="3">cv. Yunnan</strain>
        <tissue evidence="2">Vines</tissue>
    </source>
</reference>
<sequence length="121" mass="13687">MKGRFLQKCLKKLKNSSIGSPSEKCLKWGWWARARSPIPSDVPKGHSVVYVGENHKRYVIKVSCLNHPLFVALLDQTSNGFGASDFTTADSKFWIPCDEKLFVRVVRHATPPPSRRAICIF</sequence>
<accession>A0A328DU69</accession>
<proteinExistence type="inferred from homology"/>